<dbReference type="Pfam" id="PF00008">
    <property type="entry name" value="EGF"/>
    <property type="match status" value="1"/>
</dbReference>
<evidence type="ECO:0000256" key="19">
    <source>
        <dbReference type="SAM" id="Phobius"/>
    </source>
</evidence>
<dbReference type="FunFam" id="1.10.510.10:FF:000084">
    <property type="entry name" value="Wall-associated receptor kinase 2"/>
    <property type="match status" value="1"/>
</dbReference>
<dbReference type="GO" id="GO:0005509">
    <property type="term" value="F:calcium ion binding"/>
    <property type="evidence" value="ECO:0007669"/>
    <property type="project" value="InterPro"/>
</dbReference>
<dbReference type="AlphaFoldDB" id="A0A8J5BYS9"/>
<dbReference type="InterPro" id="IPR008271">
    <property type="entry name" value="Ser/Thr_kinase_AS"/>
</dbReference>
<organism evidence="23 24">
    <name type="scientific">Zingiber officinale</name>
    <name type="common">Ginger</name>
    <name type="synonym">Amomum zingiber</name>
    <dbReference type="NCBI Taxonomy" id="94328"/>
    <lineage>
        <taxon>Eukaryota</taxon>
        <taxon>Viridiplantae</taxon>
        <taxon>Streptophyta</taxon>
        <taxon>Embryophyta</taxon>
        <taxon>Tracheophyta</taxon>
        <taxon>Spermatophyta</taxon>
        <taxon>Magnoliopsida</taxon>
        <taxon>Liliopsida</taxon>
        <taxon>Zingiberales</taxon>
        <taxon>Zingiberaceae</taxon>
        <taxon>Zingiber</taxon>
    </lineage>
</organism>
<comment type="caution">
    <text evidence="17">Lacks conserved residue(s) required for the propagation of feature annotation.</text>
</comment>
<evidence type="ECO:0000256" key="11">
    <source>
        <dbReference type="ARBA" id="ARBA00022840"/>
    </source>
</evidence>
<dbReference type="InterPro" id="IPR018097">
    <property type="entry name" value="EGF_Ca-bd_CS"/>
</dbReference>
<evidence type="ECO:0000256" key="10">
    <source>
        <dbReference type="ARBA" id="ARBA00022777"/>
    </source>
</evidence>
<keyword evidence="10" id="KW-0418">Kinase</keyword>
<dbReference type="OrthoDB" id="4062651at2759"/>
<dbReference type="CDD" id="cd00054">
    <property type="entry name" value="EGF_CA"/>
    <property type="match status" value="1"/>
</dbReference>
<dbReference type="PROSITE" id="PS00010">
    <property type="entry name" value="ASX_HYDROXYL"/>
    <property type="match status" value="1"/>
</dbReference>
<evidence type="ECO:0000256" key="9">
    <source>
        <dbReference type="ARBA" id="ARBA00022741"/>
    </source>
</evidence>
<dbReference type="SMART" id="SM00220">
    <property type="entry name" value="S_TKc"/>
    <property type="match status" value="1"/>
</dbReference>
<feature type="signal peptide" evidence="20">
    <location>
        <begin position="1"/>
        <end position="32"/>
    </location>
</feature>
<keyword evidence="13 19" id="KW-0472">Membrane</keyword>
<feature type="binding site" evidence="18">
    <location>
        <position position="450"/>
    </location>
    <ligand>
        <name>ATP</name>
        <dbReference type="ChEBI" id="CHEBI:30616"/>
    </ligand>
</feature>
<dbReference type="Pfam" id="PF07714">
    <property type="entry name" value="PK_Tyr_Ser-Thr"/>
    <property type="match status" value="1"/>
</dbReference>
<dbReference type="InterPro" id="IPR017441">
    <property type="entry name" value="Protein_kinase_ATP_BS"/>
</dbReference>
<dbReference type="PROSITE" id="PS50011">
    <property type="entry name" value="PROTEIN_KINASE_DOM"/>
    <property type="match status" value="1"/>
</dbReference>
<evidence type="ECO:0000256" key="1">
    <source>
        <dbReference type="ARBA" id="ARBA00004479"/>
    </source>
</evidence>
<dbReference type="InterPro" id="IPR025287">
    <property type="entry name" value="WAK_GUB"/>
</dbReference>
<dbReference type="InterPro" id="IPR000719">
    <property type="entry name" value="Prot_kinase_dom"/>
</dbReference>
<dbReference type="CDD" id="cd14066">
    <property type="entry name" value="STKc_IRAK"/>
    <property type="match status" value="1"/>
</dbReference>
<proteinExistence type="predicted"/>
<dbReference type="GO" id="GO:0005524">
    <property type="term" value="F:ATP binding"/>
    <property type="evidence" value="ECO:0007669"/>
    <property type="project" value="UniProtKB-UniRule"/>
</dbReference>
<dbReference type="PROSITE" id="PS00107">
    <property type="entry name" value="PROTEIN_KINASE_ATP"/>
    <property type="match status" value="1"/>
</dbReference>
<reference evidence="23 24" key="1">
    <citation type="submission" date="2020-08" db="EMBL/GenBank/DDBJ databases">
        <title>Plant Genome Project.</title>
        <authorList>
            <person name="Zhang R.-G."/>
        </authorList>
    </citation>
    <scope>NUCLEOTIDE SEQUENCE [LARGE SCALE GENOMIC DNA]</scope>
    <source>
        <tissue evidence="23">Rhizome</tissue>
    </source>
</reference>
<evidence type="ECO:0000259" key="21">
    <source>
        <dbReference type="PROSITE" id="PS50011"/>
    </source>
</evidence>
<name>A0A8J5BYS9_ZINOF</name>
<dbReference type="GO" id="GO:0005886">
    <property type="term" value="C:plasma membrane"/>
    <property type="evidence" value="ECO:0007669"/>
    <property type="project" value="TreeGrafter"/>
</dbReference>
<dbReference type="Pfam" id="PF13947">
    <property type="entry name" value="GUB_WAK_bind"/>
    <property type="match status" value="1"/>
</dbReference>
<comment type="caution">
    <text evidence="23">The sequence shown here is derived from an EMBL/GenBank/DDBJ whole genome shotgun (WGS) entry which is preliminary data.</text>
</comment>
<keyword evidence="24" id="KW-1185">Reference proteome</keyword>
<feature type="chain" id="PRO_5035322236" evidence="20">
    <location>
        <begin position="33"/>
        <end position="741"/>
    </location>
</feature>
<dbReference type="FunFam" id="2.10.25.10:FF:000628">
    <property type="entry name" value="Wall-associated receptor kinase 2"/>
    <property type="match status" value="1"/>
</dbReference>
<dbReference type="InterPro" id="IPR000742">
    <property type="entry name" value="EGF"/>
</dbReference>
<feature type="domain" description="Protein kinase" evidence="21">
    <location>
        <begin position="422"/>
        <end position="701"/>
    </location>
</feature>
<keyword evidence="3 17" id="KW-0245">EGF-like domain</keyword>
<evidence type="ECO:0000256" key="18">
    <source>
        <dbReference type="PROSITE-ProRule" id="PRU10141"/>
    </source>
</evidence>
<dbReference type="InterPro" id="IPR001245">
    <property type="entry name" value="Ser-Thr/Tyr_kinase_cat_dom"/>
</dbReference>
<keyword evidence="6 19" id="KW-0812">Transmembrane</keyword>
<keyword evidence="15" id="KW-0325">Glycoprotein</keyword>
<keyword evidence="11 18" id="KW-0067">ATP-binding</keyword>
<dbReference type="SMART" id="SM00179">
    <property type="entry name" value="EGF_CA"/>
    <property type="match status" value="1"/>
</dbReference>
<evidence type="ECO:0000256" key="8">
    <source>
        <dbReference type="ARBA" id="ARBA00022737"/>
    </source>
</evidence>
<dbReference type="InterPro" id="IPR045274">
    <property type="entry name" value="WAK-like"/>
</dbReference>
<evidence type="ECO:0000259" key="22">
    <source>
        <dbReference type="PROSITE" id="PS50026"/>
    </source>
</evidence>
<dbReference type="InterPro" id="IPR000152">
    <property type="entry name" value="EGF-type_Asp/Asn_hydroxyl_site"/>
</dbReference>
<protein>
    <submittedName>
        <fullName evidence="23">Uncharacterized protein</fullName>
    </submittedName>
</protein>
<dbReference type="InterPro" id="IPR001881">
    <property type="entry name" value="EGF-like_Ca-bd_dom"/>
</dbReference>
<dbReference type="PANTHER" id="PTHR27005">
    <property type="entry name" value="WALL-ASSOCIATED RECEPTOR KINASE-LIKE 21"/>
    <property type="match status" value="1"/>
</dbReference>
<evidence type="ECO:0000256" key="4">
    <source>
        <dbReference type="ARBA" id="ARBA00022553"/>
    </source>
</evidence>
<dbReference type="Proteomes" id="UP000734854">
    <property type="component" value="Unassembled WGS sequence"/>
</dbReference>
<dbReference type="GO" id="GO:0030247">
    <property type="term" value="F:polysaccharide binding"/>
    <property type="evidence" value="ECO:0007669"/>
    <property type="project" value="InterPro"/>
</dbReference>
<keyword evidence="14" id="KW-1015">Disulfide bond</keyword>
<accession>A0A8J5BYS9</accession>
<keyword evidence="12 19" id="KW-1133">Transmembrane helix</keyword>
<dbReference type="GO" id="GO:0007166">
    <property type="term" value="P:cell surface receptor signaling pathway"/>
    <property type="evidence" value="ECO:0007669"/>
    <property type="project" value="InterPro"/>
</dbReference>
<feature type="domain" description="EGF-like" evidence="22">
    <location>
        <begin position="301"/>
        <end position="342"/>
    </location>
</feature>
<dbReference type="GO" id="GO:0004674">
    <property type="term" value="F:protein serine/threonine kinase activity"/>
    <property type="evidence" value="ECO:0007669"/>
    <property type="project" value="UniProtKB-KW"/>
</dbReference>
<keyword evidence="5" id="KW-0808">Transferase</keyword>
<dbReference type="PROSITE" id="PS00108">
    <property type="entry name" value="PROTEIN_KINASE_ST"/>
    <property type="match status" value="1"/>
</dbReference>
<keyword evidence="7 20" id="KW-0732">Signal</keyword>
<evidence type="ECO:0000256" key="13">
    <source>
        <dbReference type="ARBA" id="ARBA00023136"/>
    </source>
</evidence>
<evidence type="ECO:0000256" key="15">
    <source>
        <dbReference type="ARBA" id="ARBA00023180"/>
    </source>
</evidence>
<dbReference type="PANTHER" id="PTHR27005:SF479">
    <property type="entry name" value="OS06G0706600 PROTEIN"/>
    <property type="match status" value="1"/>
</dbReference>
<evidence type="ECO:0000256" key="5">
    <source>
        <dbReference type="ARBA" id="ARBA00022679"/>
    </source>
</evidence>
<evidence type="ECO:0000256" key="14">
    <source>
        <dbReference type="ARBA" id="ARBA00023157"/>
    </source>
</evidence>
<sequence>MHSATPAIAMSLFLSQMLLLPLLLLAVAPAVPDSGCQTRCGDVEIPYPFGIGTNCSREGQAYICNITESGLQKPFAGNVEVLNILLEMGQVRMLNPVSSACYSPNYNNVNYNRWRLNLEGTPYRFSNLLNKFTAIGCDTLAYIIDDHWSSISYQSGCVSMCRDEESIVSDSCSGMGCCQTSIPKNLRYYRVWFDGNFNNADTWRFSNCSYAALLEADWFQFNTSYITTSQLMQINGDGRVPVVLDWAIGHETCEVASHNLSSYACISNNSACIDSSNGPGYLCNCSTGYQGNPYVSNGCQDIDECNQQSNPCSDGICQNLPGNYSCHCPEGTHGDAYNGTCTPNQKLSLAVKAVIGTSISLIFLLVFGMCICMIYQRRKLIQSRKRYFSEHGGMQLREEMRLQSLAFRIFSKEELERATNRFDKNRILGQGGYGTVYKGDMGDDQFVAIKQPKVINERQKKEFGKEMLILSQVNHRNIVKLLGCCLEVEVPMLVYEFVPNGNLFELIHSRNIDNLPLAVRLNIARDSADALAYLHYSASPPIIHGDVKSANILLHENFTAKVSDFGASRLNPKDEEQFATLVQGTCGYLDPEYLQTCKLTEKSDVYSFGVVLLELLTRRKAIYFGENERETSLASNFILAKKEDRLQELLDNQVTSEGDAELIGRIGELAVQCLSVRGEERPTMKDVADQLNNMGKLHPVPWTPPNAEDIESFLPVPSDAQTSTGNTSYIQEVALLIEYAR</sequence>
<feature type="transmembrane region" description="Helical" evidence="19">
    <location>
        <begin position="353"/>
        <end position="375"/>
    </location>
</feature>
<gene>
    <name evidence="23" type="ORF">ZIOFF_072425</name>
</gene>
<dbReference type="FunFam" id="3.30.200.20:FF:000043">
    <property type="entry name" value="Wall-associated receptor kinase 2"/>
    <property type="match status" value="1"/>
</dbReference>
<comment type="subcellular location">
    <subcellularLocation>
        <location evidence="1">Membrane</location>
        <topology evidence="1">Single-pass type I membrane protein</topology>
    </subcellularLocation>
</comment>
<evidence type="ECO:0000256" key="7">
    <source>
        <dbReference type="ARBA" id="ARBA00022729"/>
    </source>
</evidence>
<evidence type="ECO:0000256" key="17">
    <source>
        <dbReference type="PROSITE-ProRule" id="PRU00076"/>
    </source>
</evidence>
<keyword evidence="9 18" id="KW-0547">Nucleotide-binding</keyword>
<keyword evidence="4" id="KW-0597">Phosphoprotein</keyword>
<evidence type="ECO:0000256" key="2">
    <source>
        <dbReference type="ARBA" id="ARBA00022527"/>
    </source>
</evidence>
<dbReference type="FunFam" id="2.10.25.10:FF:000038">
    <property type="entry name" value="Fibrillin 2"/>
    <property type="match status" value="1"/>
</dbReference>
<evidence type="ECO:0000256" key="20">
    <source>
        <dbReference type="SAM" id="SignalP"/>
    </source>
</evidence>
<evidence type="ECO:0000313" key="23">
    <source>
        <dbReference type="EMBL" id="KAG6467861.1"/>
    </source>
</evidence>
<evidence type="ECO:0000256" key="12">
    <source>
        <dbReference type="ARBA" id="ARBA00022989"/>
    </source>
</evidence>
<dbReference type="PROSITE" id="PS50026">
    <property type="entry name" value="EGF_3"/>
    <property type="match status" value="1"/>
</dbReference>
<dbReference type="PROSITE" id="PS01187">
    <property type="entry name" value="EGF_CA"/>
    <property type="match status" value="1"/>
</dbReference>
<comment type="function">
    <text evidence="16">Serine/threonine-protein kinase that may function as a signaling receptor of extracellular matrix component. Binding to pectin may have significance in the control of cell expansion, morphogenesis and development.</text>
</comment>
<evidence type="ECO:0000256" key="6">
    <source>
        <dbReference type="ARBA" id="ARBA00022692"/>
    </source>
</evidence>
<evidence type="ECO:0000256" key="16">
    <source>
        <dbReference type="ARBA" id="ARBA00058961"/>
    </source>
</evidence>
<keyword evidence="2" id="KW-0723">Serine/threonine-protein kinase</keyword>
<dbReference type="EMBL" id="JACMSC010000022">
    <property type="protein sequence ID" value="KAG6467861.1"/>
    <property type="molecule type" value="Genomic_DNA"/>
</dbReference>
<evidence type="ECO:0000256" key="3">
    <source>
        <dbReference type="ARBA" id="ARBA00022536"/>
    </source>
</evidence>
<dbReference type="SMART" id="SM00181">
    <property type="entry name" value="EGF"/>
    <property type="match status" value="2"/>
</dbReference>
<evidence type="ECO:0000313" key="24">
    <source>
        <dbReference type="Proteomes" id="UP000734854"/>
    </source>
</evidence>
<keyword evidence="8" id="KW-0677">Repeat</keyword>